<organism evidence="1 2">
    <name type="scientific">Actinomadura mexicana</name>
    <dbReference type="NCBI Taxonomy" id="134959"/>
    <lineage>
        <taxon>Bacteria</taxon>
        <taxon>Bacillati</taxon>
        <taxon>Actinomycetota</taxon>
        <taxon>Actinomycetes</taxon>
        <taxon>Streptosporangiales</taxon>
        <taxon>Thermomonosporaceae</taxon>
        <taxon>Actinomadura</taxon>
    </lineage>
</organism>
<proteinExistence type="predicted"/>
<evidence type="ECO:0000313" key="2">
    <source>
        <dbReference type="Proteomes" id="UP000198420"/>
    </source>
</evidence>
<sequence length="131" mass="14178">MTGGKGVAERAFQQWPVGGAIAGLRMAFTRPSVEKRLARKSGRTSATMRAARLRAARNSLFRLDVDRYAHPALYATLVRAPRQGLPRLLDVSASLRDVPQFTGVLNAAVHREAADEILAAQHAAYATGLAR</sequence>
<dbReference type="AlphaFoldDB" id="A0A238XFK1"/>
<evidence type="ECO:0000313" key="1">
    <source>
        <dbReference type="EMBL" id="SNR57388.1"/>
    </source>
</evidence>
<name>A0A238XFK1_9ACTN</name>
<gene>
    <name evidence="1" type="ORF">SAMN06265355_104273</name>
</gene>
<dbReference type="RefSeq" id="WP_089311908.1">
    <property type="nucleotide sequence ID" value="NZ_FZNP01000004.1"/>
</dbReference>
<keyword evidence="2" id="KW-1185">Reference proteome</keyword>
<dbReference type="EMBL" id="FZNP01000004">
    <property type="protein sequence ID" value="SNR57388.1"/>
    <property type="molecule type" value="Genomic_DNA"/>
</dbReference>
<dbReference type="Proteomes" id="UP000198420">
    <property type="component" value="Unassembled WGS sequence"/>
</dbReference>
<accession>A0A238XFK1</accession>
<protein>
    <submittedName>
        <fullName evidence="1">Uncharacterized protein</fullName>
    </submittedName>
</protein>
<reference evidence="2" key="1">
    <citation type="submission" date="2017-06" db="EMBL/GenBank/DDBJ databases">
        <authorList>
            <person name="Varghese N."/>
            <person name="Submissions S."/>
        </authorList>
    </citation>
    <scope>NUCLEOTIDE SEQUENCE [LARGE SCALE GENOMIC DNA]</scope>
    <source>
        <strain evidence="2">DSM 44485</strain>
    </source>
</reference>